<feature type="transmembrane region" description="Helical" evidence="1">
    <location>
        <begin position="84"/>
        <end position="101"/>
    </location>
</feature>
<evidence type="ECO:0000313" key="4">
    <source>
        <dbReference type="Proteomes" id="UP000193925"/>
    </source>
</evidence>
<dbReference type="Proteomes" id="UP000193925">
    <property type="component" value="Chromosome AFERRI"/>
</dbReference>
<feature type="transmembrane region" description="Helical" evidence="1">
    <location>
        <begin position="107"/>
        <end position="130"/>
    </location>
</feature>
<reference evidence="3 4" key="3">
    <citation type="submission" date="2017-03" db="EMBL/GenBank/DDBJ databases">
        <authorList>
            <person name="Regsiter A."/>
            <person name="William W."/>
        </authorList>
    </citation>
    <scope>NUCLEOTIDE SEQUENCE [LARGE SCALE GENOMIC DNA]</scope>
    <source>
        <strain evidence="3">PRJEB5721</strain>
    </source>
</reference>
<name>A0A060UT52_9PROT</name>
<keyword evidence="1" id="KW-0812">Transmembrane</keyword>
<feature type="transmembrane region" description="Helical" evidence="1">
    <location>
        <begin position="14"/>
        <end position="33"/>
    </location>
</feature>
<dbReference type="Pfam" id="PF13536">
    <property type="entry name" value="EmrE"/>
    <property type="match status" value="1"/>
</dbReference>
<keyword evidence="4" id="KW-1185">Reference proteome</keyword>
<dbReference type="AlphaFoldDB" id="A0A060UT52"/>
<evidence type="ECO:0000256" key="1">
    <source>
        <dbReference type="SAM" id="Phobius"/>
    </source>
</evidence>
<evidence type="ECO:0000313" key="3">
    <source>
        <dbReference type="EMBL" id="SMH65713.1"/>
    </source>
</evidence>
<reference evidence="2" key="2">
    <citation type="submission" date="2014-07" db="EMBL/GenBank/DDBJ databases">
        <title>Initial genome analysis of the psychrotolerant acidophile Acidithiobacillus ferrivorans CF27: insights into iron and sulfur oxidation pathways and into biofilm formation.</title>
        <authorList>
            <person name="Talla E."/>
            <person name="Hedrich S."/>
            <person name="Mangenot S."/>
            <person name="Ji B."/>
            <person name="Johnson D.B."/>
            <person name="Barbe V."/>
            <person name="Bonnefoy V."/>
        </authorList>
    </citation>
    <scope>NUCLEOTIDE SEQUENCE [LARGE SCALE GENOMIC DNA]</scope>
    <source>
        <strain evidence="2">CF27</strain>
    </source>
</reference>
<feature type="transmembrane region" description="Helical" evidence="1">
    <location>
        <begin position="174"/>
        <end position="195"/>
    </location>
</feature>
<protein>
    <recommendedName>
        <fullName evidence="5">Multidrug resistance efflux transporter family protein</fullName>
    </recommendedName>
</protein>
<proteinExistence type="predicted"/>
<gene>
    <name evidence="3" type="ORF">AFERRI_20497</name>
    <name evidence="2" type="ORF">AFERRI_370062</name>
</gene>
<dbReference type="RefSeq" id="WP_051984758.1">
    <property type="nucleotide sequence ID" value="NZ_CCCS020000031.1"/>
</dbReference>
<organism evidence="2">
    <name type="scientific">Acidithiobacillus ferrivorans</name>
    <dbReference type="NCBI Taxonomy" id="160808"/>
    <lineage>
        <taxon>Bacteria</taxon>
        <taxon>Pseudomonadati</taxon>
        <taxon>Pseudomonadota</taxon>
        <taxon>Acidithiobacillia</taxon>
        <taxon>Acidithiobacillales</taxon>
        <taxon>Acidithiobacillaceae</taxon>
        <taxon>Acidithiobacillus</taxon>
    </lineage>
</organism>
<sequence length="324" mass="36028">MISQSQRLRKDDSFFRAIFLGVLSSLFFSVTFVVNKSLSNAGDSWQWSSSMRYIITLPVLLFLYCFGERKISLYLSLKNNPKTWIIWGTVGFGLFYAPLTFASYYGAAWLVAGVWQITILAGVVLDVLISHSKHNQFGQRKIPWMSFVISAVIVFGVALTLWRHLQRASLEGNLFIILPVLLASFAFPLGNRVIISRIDPQIGTMDRMLGMTIGSMPFWLLLSGWGFMQHGWPPMSQIAQAAIIAVSSGIVATWLFYYATRAVYQWPEKLAAIEATQAGEVPFTVLGSVFYLGEPAPDVLALCGLGVIVIAMLMHAVHVRKSAS</sequence>
<feature type="transmembrane region" description="Helical" evidence="1">
    <location>
        <begin position="45"/>
        <end position="64"/>
    </location>
</feature>
<feature type="transmembrane region" description="Helical" evidence="1">
    <location>
        <begin position="207"/>
        <end position="226"/>
    </location>
</feature>
<feature type="transmembrane region" description="Helical" evidence="1">
    <location>
        <begin position="238"/>
        <end position="258"/>
    </location>
</feature>
<accession>A0A060UT52</accession>
<evidence type="ECO:0008006" key="5">
    <source>
        <dbReference type="Google" id="ProtNLM"/>
    </source>
</evidence>
<dbReference type="EMBL" id="CCCS020000031">
    <property type="protein sequence ID" value="CDQ09958.1"/>
    <property type="molecule type" value="Genomic_DNA"/>
</dbReference>
<feature type="transmembrane region" description="Helical" evidence="1">
    <location>
        <begin position="299"/>
        <end position="319"/>
    </location>
</feature>
<feature type="transmembrane region" description="Helical" evidence="1">
    <location>
        <begin position="270"/>
        <end position="293"/>
    </location>
</feature>
<keyword evidence="1" id="KW-1133">Transmembrane helix</keyword>
<feature type="transmembrane region" description="Helical" evidence="1">
    <location>
        <begin position="142"/>
        <end position="162"/>
    </location>
</feature>
<keyword evidence="1" id="KW-0472">Membrane</keyword>
<evidence type="ECO:0000313" key="2">
    <source>
        <dbReference type="EMBL" id="CDQ09958.1"/>
    </source>
</evidence>
<dbReference type="InterPro" id="IPR032713">
    <property type="entry name" value="EmrE"/>
</dbReference>
<dbReference type="EMBL" id="LT841305">
    <property type="protein sequence ID" value="SMH65713.1"/>
    <property type="molecule type" value="Genomic_DNA"/>
</dbReference>
<reference evidence="2" key="1">
    <citation type="submission" date="2014-03" db="EMBL/GenBank/DDBJ databases">
        <authorList>
            <person name="Genoscope - CEA"/>
        </authorList>
    </citation>
    <scope>NUCLEOTIDE SEQUENCE [LARGE SCALE GENOMIC DNA]</scope>
    <source>
        <strain evidence="2">CF27</strain>
    </source>
</reference>